<gene>
    <name evidence="2" type="ORF">SAMN05443248_3224</name>
</gene>
<evidence type="ECO:0000256" key="1">
    <source>
        <dbReference type="SAM" id="SignalP"/>
    </source>
</evidence>
<sequence>MTRRMMMLTTAGAIALGFAGLAGFAGSNAFAADDEDASQEALIKLLDTAKINLRQGLAASEQQGQPISAKFEVDDGKLQLSVYTAKEGKFFEVLLNYVTGKVLRAEPITEGDDLSAAMEQNEAMANAKTSLQAVVDKTIAQSANIRAVSVVPSMKDGHPIASIDVLTYNQVRAIQQPLD</sequence>
<dbReference type="OrthoDB" id="8233360at2"/>
<feature type="signal peptide" evidence="1">
    <location>
        <begin position="1"/>
        <end position="31"/>
    </location>
</feature>
<dbReference type="AlphaFoldDB" id="A0A1M5P5U7"/>
<evidence type="ECO:0000313" key="2">
    <source>
        <dbReference type="EMBL" id="SHG96799.1"/>
    </source>
</evidence>
<keyword evidence="1" id="KW-0732">Signal</keyword>
<reference evidence="2 3" key="1">
    <citation type="submission" date="2016-11" db="EMBL/GenBank/DDBJ databases">
        <authorList>
            <person name="Jaros S."/>
            <person name="Januszkiewicz K."/>
            <person name="Wedrychowicz H."/>
        </authorList>
    </citation>
    <scope>NUCLEOTIDE SEQUENCE [LARGE SCALE GENOMIC DNA]</scope>
    <source>
        <strain evidence="2 3">GAS138</strain>
    </source>
</reference>
<feature type="chain" id="PRO_5012274136" description="Peptidase propeptide and YPEB domain-containing protein" evidence="1">
    <location>
        <begin position="32"/>
        <end position="179"/>
    </location>
</feature>
<protein>
    <recommendedName>
        <fullName evidence="4">Peptidase propeptide and YPEB domain-containing protein</fullName>
    </recommendedName>
</protein>
<dbReference type="EMBL" id="LT670817">
    <property type="protein sequence ID" value="SHG96799.1"/>
    <property type="molecule type" value="Genomic_DNA"/>
</dbReference>
<proteinExistence type="predicted"/>
<name>A0A1M5P5U7_9BRAD</name>
<dbReference type="RefSeq" id="WP_154072262.1">
    <property type="nucleotide sequence ID" value="NZ_LT670817.1"/>
</dbReference>
<organism evidence="2 3">
    <name type="scientific">Bradyrhizobium erythrophlei</name>
    <dbReference type="NCBI Taxonomy" id="1437360"/>
    <lineage>
        <taxon>Bacteria</taxon>
        <taxon>Pseudomonadati</taxon>
        <taxon>Pseudomonadota</taxon>
        <taxon>Alphaproteobacteria</taxon>
        <taxon>Hyphomicrobiales</taxon>
        <taxon>Nitrobacteraceae</taxon>
        <taxon>Bradyrhizobium</taxon>
    </lineage>
</organism>
<evidence type="ECO:0008006" key="4">
    <source>
        <dbReference type="Google" id="ProtNLM"/>
    </source>
</evidence>
<evidence type="ECO:0000313" key="3">
    <source>
        <dbReference type="Proteomes" id="UP000189796"/>
    </source>
</evidence>
<accession>A0A1M5P5U7</accession>
<dbReference type="Proteomes" id="UP000189796">
    <property type="component" value="Chromosome I"/>
</dbReference>